<dbReference type="PANTHER" id="PTHR43742">
    <property type="entry name" value="TRIMETHYLAMINE-N-OXIDE REDUCTASE"/>
    <property type="match status" value="1"/>
</dbReference>
<dbReference type="InterPro" id="IPR006656">
    <property type="entry name" value="Mopterin_OxRdtase"/>
</dbReference>
<evidence type="ECO:0000313" key="6">
    <source>
        <dbReference type="Proteomes" id="UP000772181"/>
    </source>
</evidence>
<dbReference type="EMBL" id="JACQWF010000443">
    <property type="protein sequence ID" value="MBI4596764.1"/>
    <property type="molecule type" value="Genomic_DNA"/>
</dbReference>
<dbReference type="InterPro" id="IPR006657">
    <property type="entry name" value="MoPterin_dinucl-bd_dom"/>
</dbReference>
<evidence type="ECO:0000313" key="5">
    <source>
        <dbReference type="EMBL" id="MBI4596764.1"/>
    </source>
</evidence>
<comment type="similarity">
    <text evidence="1">Belongs to the prokaryotic molybdopterin-containing oxidoreductase family.</text>
</comment>
<keyword evidence="2" id="KW-0479">Metal-binding</keyword>
<proteinExistence type="inferred from homology"/>
<dbReference type="Gene3D" id="3.40.50.740">
    <property type="match status" value="1"/>
</dbReference>
<reference evidence="5" key="1">
    <citation type="submission" date="2020-07" db="EMBL/GenBank/DDBJ databases">
        <title>Huge and variable diversity of episymbiotic CPR bacteria and DPANN archaea in groundwater ecosystems.</title>
        <authorList>
            <person name="He C.Y."/>
            <person name="Keren R."/>
            <person name="Whittaker M."/>
            <person name="Farag I.F."/>
            <person name="Doudna J."/>
            <person name="Cate J.H.D."/>
            <person name="Banfield J.F."/>
        </authorList>
    </citation>
    <scope>NUCLEOTIDE SEQUENCE</scope>
    <source>
        <strain evidence="5">NC_groundwater_1482_Ag_S-0.65um_47_24</strain>
    </source>
</reference>
<organism evidence="5 6">
    <name type="scientific">Tectimicrobiota bacterium</name>
    <dbReference type="NCBI Taxonomy" id="2528274"/>
    <lineage>
        <taxon>Bacteria</taxon>
        <taxon>Pseudomonadati</taxon>
        <taxon>Nitrospinota/Tectimicrobiota group</taxon>
        <taxon>Candidatus Tectimicrobiota</taxon>
    </lineage>
</organism>
<comment type="caution">
    <text evidence="5">The sequence shown here is derived from an EMBL/GenBank/DDBJ whole genome shotgun (WGS) entry which is preliminary data.</text>
</comment>
<dbReference type="Proteomes" id="UP000772181">
    <property type="component" value="Unassembled WGS sequence"/>
</dbReference>
<dbReference type="GO" id="GO:0016491">
    <property type="term" value="F:oxidoreductase activity"/>
    <property type="evidence" value="ECO:0007669"/>
    <property type="project" value="InterPro"/>
</dbReference>
<feature type="domain" description="Molybdopterin dinucleotide-binding" evidence="4">
    <location>
        <begin position="468"/>
        <end position="579"/>
    </location>
</feature>
<evidence type="ECO:0000256" key="1">
    <source>
        <dbReference type="ARBA" id="ARBA00010312"/>
    </source>
</evidence>
<gene>
    <name evidence="5" type="ORF">HY730_10405</name>
</gene>
<dbReference type="InterPro" id="IPR050612">
    <property type="entry name" value="Prok_Mopterin_Oxidored"/>
</dbReference>
<dbReference type="GO" id="GO:0043546">
    <property type="term" value="F:molybdopterin cofactor binding"/>
    <property type="evidence" value="ECO:0007669"/>
    <property type="project" value="InterPro"/>
</dbReference>
<protein>
    <submittedName>
        <fullName evidence="5">Molybdopterin-dependent oxidoreductase</fullName>
    </submittedName>
</protein>
<dbReference type="SUPFAM" id="SSF50692">
    <property type="entry name" value="ADC-like"/>
    <property type="match status" value="1"/>
</dbReference>
<dbReference type="SUPFAM" id="SSF53706">
    <property type="entry name" value="Formate dehydrogenase/DMSO reductase, domains 1-3"/>
    <property type="match status" value="1"/>
</dbReference>
<feature type="domain" description="Molybdopterin oxidoreductase" evidence="3">
    <location>
        <begin position="2"/>
        <end position="308"/>
    </location>
</feature>
<dbReference type="GO" id="GO:0046872">
    <property type="term" value="F:metal ion binding"/>
    <property type="evidence" value="ECO:0007669"/>
    <property type="project" value="UniProtKB-KW"/>
</dbReference>
<accession>A0A933GQ43</accession>
<dbReference type="AlphaFoldDB" id="A0A933GQ43"/>
<sequence>AETDLFLILGWNGMQSHQIPQAPRILQRISKDPDKLLIVVDPRKSETARLADMHLSIRPGTDALLLKAMIAIILKEGWENRDYLGQYTSSLEDIKSLFIDFDARMAVRTCQLDFGQVREVCRLFATRKSCLRYDLGLLMNRHSAVSSYLVVILEAICGRIGVRGGNIFTGHMMPMGTHSDELDPKTWRTTATNMFPVLGAFPPNVMPEEIMSGRPDRLRAVMVSGANPLRSYADTTAYEEAFKNLDLLVTSEIAMTETAVLSHYVLPARSGYESWDGTFFAHNFPEIFFQMRRPIVQPEGEPLEAGEIHLRLAEKLGMIPSIPDSLYQTAQKSRVAFAGALMEFGRKEPAALNVMPFIIGKTLGKVLGSVHLAALWGLMLASPKTFQENAGRMGFSPGMGLGEELFQKIIDQPAGLWMGRVDPEKNLENLKTPDGRINLSIPELVDSVRAIDAESEELALKPDPSFPLILMAGRHISMNANTLMRDPVWNEGKRACTLAMHPADAKSLLLADGQQVRVTTEAGSVEIELEVSEAARQGHVVIPHGFGLVYNGKAYGVNVNRLTKNTNRDFCGTPMHRYVPCRVEAISLKKEK</sequence>
<dbReference type="Pfam" id="PF01568">
    <property type="entry name" value="Molydop_binding"/>
    <property type="match status" value="1"/>
</dbReference>
<evidence type="ECO:0000256" key="2">
    <source>
        <dbReference type="ARBA" id="ARBA00022723"/>
    </source>
</evidence>
<feature type="non-terminal residue" evidence="5">
    <location>
        <position position="1"/>
    </location>
</feature>
<evidence type="ECO:0000259" key="3">
    <source>
        <dbReference type="Pfam" id="PF00384"/>
    </source>
</evidence>
<dbReference type="Gene3D" id="3.40.228.10">
    <property type="entry name" value="Dimethylsulfoxide Reductase, domain 2"/>
    <property type="match status" value="1"/>
</dbReference>
<dbReference type="Pfam" id="PF00384">
    <property type="entry name" value="Molybdopterin"/>
    <property type="match status" value="1"/>
</dbReference>
<dbReference type="InterPro" id="IPR009010">
    <property type="entry name" value="Asp_de-COase-like_dom_sf"/>
</dbReference>
<dbReference type="Gene3D" id="2.40.40.20">
    <property type="match status" value="1"/>
</dbReference>
<name>A0A933GQ43_UNCTE</name>
<evidence type="ECO:0000259" key="4">
    <source>
        <dbReference type="Pfam" id="PF01568"/>
    </source>
</evidence>